<evidence type="ECO:0000313" key="7">
    <source>
        <dbReference type="EMBL" id="KOB78796.1"/>
    </source>
</evidence>
<dbReference type="GO" id="GO:0003676">
    <property type="term" value="F:nucleic acid binding"/>
    <property type="evidence" value="ECO:0007669"/>
    <property type="project" value="InterPro"/>
</dbReference>
<dbReference type="HAMAP" id="MF_00045">
    <property type="entry name" value="Oligoribonuclease"/>
    <property type="match status" value="1"/>
</dbReference>
<accession>A0A0L7LUA0</accession>
<evidence type="ECO:0000256" key="5">
    <source>
        <dbReference type="ARBA" id="ARBA00072681"/>
    </source>
</evidence>
<dbReference type="FunFam" id="3.30.420.10:FF:000003">
    <property type="entry name" value="Oligoribonuclease"/>
    <property type="match status" value="1"/>
</dbReference>
<dbReference type="SUPFAM" id="SSF53098">
    <property type="entry name" value="Ribonuclease H-like"/>
    <property type="match status" value="1"/>
</dbReference>
<evidence type="ECO:0000256" key="2">
    <source>
        <dbReference type="ARBA" id="ARBA00022722"/>
    </source>
</evidence>
<evidence type="ECO:0000256" key="3">
    <source>
        <dbReference type="ARBA" id="ARBA00022801"/>
    </source>
</evidence>
<sequence>IKPNPALSKDATKHIVWVDLEMTGLDIDNDHILEIACLVTDAELNVVATGPNLIIHQPDNVLNGMDDWCVAQHGESGLTEASRKSNISLIDAENKVFDFLKTHIPEKKCPLGGNSVYMDRLFLRKYMPKIDQYLHYRIIDVSTIKELGRRWYQKEYSNMPRKKFSHRAVDDILESIDEMKYFRRNIFKS</sequence>
<keyword evidence="2" id="KW-0540">Nuclease</keyword>
<comment type="similarity">
    <text evidence="1">Belongs to the oligoribonuclease family.</text>
</comment>
<organism evidence="7 8">
    <name type="scientific">Operophtera brumata</name>
    <name type="common">Winter moth</name>
    <name type="synonym">Phalaena brumata</name>
    <dbReference type="NCBI Taxonomy" id="104452"/>
    <lineage>
        <taxon>Eukaryota</taxon>
        <taxon>Metazoa</taxon>
        <taxon>Ecdysozoa</taxon>
        <taxon>Arthropoda</taxon>
        <taxon>Hexapoda</taxon>
        <taxon>Insecta</taxon>
        <taxon>Pterygota</taxon>
        <taxon>Neoptera</taxon>
        <taxon>Endopterygota</taxon>
        <taxon>Lepidoptera</taxon>
        <taxon>Glossata</taxon>
        <taxon>Ditrysia</taxon>
        <taxon>Geometroidea</taxon>
        <taxon>Geometridae</taxon>
        <taxon>Larentiinae</taxon>
        <taxon>Operophtera</taxon>
    </lineage>
</organism>
<dbReference type="Pfam" id="PF00929">
    <property type="entry name" value="RNase_T"/>
    <property type="match status" value="1"/>
</dbReference>
<dbReference type="GO" id="GO:0000175">
    <property type="term" value="F:3'-5'-RNA exonuclease activity"/>
    <property type="evidence" value="ECO:0007669"/>
    <property type="project" value="InterPro"/>
</dbReference>
<evidence type="ECO:0000259" key="6">
    <source>
        <dbReference type="SMART" id="SM00479"/>
    </source>
</evidence>
<dbReference type="NCBIfam" id="NF003765">
    <property type="entry name" value="PRK05359.1"/>
    <property type="match status" value="1"/>
</dbReference>
<evidence type="ECO:0000313" key="8">
    <source>
        <dbReference type="Proteomes" id="UP000037510"/>
    </source>
</evidence>
<evidence type="ECO:0000256" key="4">
    <source>
        <dbReference type="ARBA" id="ARBA00022839"/>
    </source>
</evidence>
<comment type="caution">
    <text evidence="7">The sequence shown here is derived from an EMBL/GenBank/DDBJ whole genome shotgun (WGS) entry which is preliminary data.</text>
</comment>
<evidence type="ECO:0000256" key="1">
    <source>
        <dbReference type="ARBA" id="ARBA00009921"/>
    </source>
</evidence>
<dbReference type="CDD" id="cd06135">
    <property type="entry name" value="Orn"/>
    <property type="match status" value="1"/>
</dbReference>
<protein>
    <recommendedName>
        <fullName evidence="5">Probable oligoribonuclease</fullName>
    </recommendedName>
</protein>
<keyword evidence="4" id="KW-0269">Exonuclease</keyword>
<dbReference type="PANTHER" id="PTHR11046:SF0">
    <property type="entry name" value="OLIGORIBONUCLEASE, MITOCHONDRIAL"/>
    <property type="match status" value="1"/>
</dbReference>
<feature type="domain" description="Exonuclease" evidence="6">
    <location>
        <begin position="14"/>
        <end position="188"/>
    </location>
</feature>
<dbReference type="InterPro" id="IPR022894">
    <property type="entry name" value="Oligoribonuclease"/>
</dbReference>
<dbReference type="InterPro" id="IPR012337">
    <property type="entry name" value="RNaseH-like_sf"/>
</dbReference>
<proteinExistence type="inferred from homology"/>
<gene>
    <name evidence="7" type="ORF">OBRU01_01259</name>
</gene>
<name>A0A0L7LUA0_OPEBR</name>
<dbReference type="Proteomes" id="UP000037510">
    <property type="component" value="Unassembled WGS sequence"/>
</dbReference>
<dbReference type="EMBL" id="JTDY01000111">
    <property type="protein sequence ID" value="KOB78796.1"/>
    <property type="molecule type" value="Genomic_DNA"/>
</dbReference>
<keyword evidence="8" id="KW-1185">Reference proteome</keyword>
<dbReference type="GO" id="GO:0005739">
    <property type="term" value="C:mitochondrion"/>
    <property type="evidence" value="ECO:0007669"/>
    <property type="project" value="TreeGrafter"/>
</dbReference>
<keyword evidence="3" id="KW-0378">Hydrolase</keyword>
<dbReference type="PANTHER" id="PTHR11046">
    <property type="entry name" value="OLIGORIBONUCLEASE, MITOCHONDRIAL"/>
    <property type="match status" value="1"/>
</dbReference>
<dbReference type="STRING" id="104452.A0A0L7LUA0"/>
<dbReference type="InterPro" id="IPR013520">
    <property type="entry name" value="Ribonucl_H"/>
</dbReference>
<dbReference type="Gene3D" id="3.30.420.10">
    <property type="entry name" value="Ribonuclease H-like superfamily/Ribonuclease H"/>
    <property type="match status" value="1"/>
</dbReference>
<feature type="non-terminal residue" evidence="7">
    <location>
        <position position="1"/>
    </location>
</feature>
<dbReference type="AlphaFoldDB" id="A0A0L7LUA0"/>
<dbReference type="InterPro" id="IPR036397">
    <property type="entry name" value="RNaseH_sf"/>
</dbReference>
<reference evidence="7 8" key="1">
    <citation type="journal article" date="2015" name="Genome Biol. Evol.">
        <title>The genome of winter moth (Operophtera brumata) provides a genomic perspective on sexual dimorphism and phenology.</title>
        <authorList>
            <person name="Derks M.F."/>
            <person name="Smit S."/>
            <person name="Salis L."/>
            <person name="Schijlen E."/>
            <person name="Bossers A."/>
            <person name="Mateman C."/>
            <person name="Pijl A.S."/>
            <person name="de Ridder D."/>
            <person name="Groenen M.A."/>
            <person name="Visser M.E."/>
            <person name="Megens H.J."/>
        </authorList>
    </citation>
    <scope>NUCLEOTIDE SEQUENCE [LARGE SCALE GENOMIC DNA]</scope>
    <source>
        <strain evidence="7">WM2013NL</strain>
        <tissue evidence="7">Head and thorax</tissue>
    </source>
</reference>
<dbReference type="SMART" id="SM00479">
    <property type="entry name" value="EXOIII"/>
    <property type="match status" value="1"/>
</dbReference>